<keyword evidence="3" id="KW-1185">Reference proteome</keyword>
<feature type="domain" description="Carrier" evidence="1">
    <location>
        <begin position="1"/>
        <end position="77"/>
    </location>
</feature>
<dbReference type="Proteomes" id="UP001549055">
    <property type="component" value="Unassembled WGS sequence"/>
</dbReference>
<dbReference type="NCBIfam" id="NF009104">
    <property type="entry name" value="PRK12449.1"/>
    <property type="match status" value="1"/>
</dbReference>
<evidence type="ECO:0000313" key="3">
    <source>
        <dbReference type="Proteomes" id="UP001549055"/>
    </source>
</evidence>
<proteinExistence type="predicted"/>
<protein>
    <submittedName>
        <fullName evidence="2">Acyl carrier protein</fullName>
    </submittedName>
</protein>
<reference evidence="2 3" key="1">
    <citation type="submission" date="2024-06" db="EMBL/GenBank/DDBJ databases">
        <title>Genomic Encyclopedia of Type Strains, Phase IV (KMG-IV): sequencing the most valuable type-strain genomes for metagenomic binning, comparative biology and taxonomic classification.</title>
        <authorList>
            <person name="Goeker M."/>
        </authorList>
    </citation>
    <scope>NUCLEOTIDE SEQUENCE [LARGE SCALE GENOMIC DNA]</scope>
    <source>
        <strain evidence="2 3">DSM 15349</strain>
    </source>
</reference>
<name>A0ABV2JN12_9STRE</name>
<evidence type="ECO:0000259" key="1">
    <source>
        <dbReference type="PROSITE" id="PS50075"/>
    </source>
</evidence>
<dbReference type="InterPro" id="IPR009081">
    <property type="entry name" value="PP-bd_ACP"/>
</dbReference>
<comment type="caution">
    <text evidence="2">The sequence shown here is derived from an EMBL/GenBank/DDBJ whole genome shotgun (WGS) entry which is preliminary data.</text>
</comment>
<organism evidence="2 3">
    <name type="scientific">Streptococcus gallinaceus</name>
    <dbReference type="NCBI Taxonomy" id="165758"/>
    <lineage>
        <taxon>Bacteria</taxon>
        <taxon>Bacillati</taxon>
        <taxon>Bacillota</taxon>
        <taxon>Bacilli</taxon>
        <taxon>Lactobacillales</taxon>
        <taxon>Streptococcaceae</taxon>
        <taxon>Streptococcus</taxon>
    </lineage>
</organism>
<dbReference type="Pfam" id="PF00550">
    <property type="entry name" value="PP-binding"/>
    <property type="match status" value="1"/>
</dbReference>
<dbReference type="EMBL" id="JBEPMK010000009">
    <property type="protein sequence ID" value="MET3645334.1"/>
    <property type="molecule type" value="Genomic_DNA"/>
</dbReference>
<dbReference type="Gene3D" id="1.10.1200.10">
    <property type="entry name" value="ACP-like"/>
    <property type="match status" value="1"/>
</dbReference>
<evidence type="ECO:0000313" key="2">
    <source>
        <dbReference type="EMBL" id="MET3645334.1"/>
    </source>
</evidence>
<dbReference type="PROSITE" id="PS50075">
    <property type="entry name" value="CARRIER"/>
    <property type="match status" value="1"/>
</dbReference>
<dbReference type="InterPro" id="IPR036736">
    <property type="entry name" value="ACP-like_sf"/>
</dbReference>
<dbReference type="SUPFAM" id="SSF47336">
    <property type="entry name" value="ACP-like"/>
    <property type="match status" value="1"/>
</dbReference>
<dbReference type="RefSeq" id="WP_253366329.1">
    <property type="nucleotide sequence ID" value="NZ_JALJXU010000011.1"/>
</dbReference>
<gene>
    <name evidence="2" type="ORF">ABID27_001985</name>
</gene>
<accession>A0ABV2JN12</accession>
<sequence length="77" mass="8690">MSKEKLFEQLIELIDAEKRAQLAITMNTEIASFAEDSVELMEFVVTVEDVFGVEIPDEAIESFTSVSDLVDYIAEQK</sequence>